<organism evidence="3 4">
    <name type="scientific">Fodinibacter luteus</name>
    <dbReference type="NCBI Taxonomy" id="552064"/>
    <lineage>
        <taxon>Bacteria</taxon>
        <taxon>Bacillati</taxon>
        <taxon>Actinomycetota</taxon>
        <taxon>Actinomycetes</taxon>
        <taxon>Micrococcales</taxon>
        <taxon>Intrasporangiaceae</taxon>
        <taxon>Fodinibacter (ex Wang et al. 2009)</taxon>
    </lineage>
</organism>
<evidence type="ECO:0000313" key="3">
    <source>
        <dbReference type="EMBL" id="GAA4409405.1"/>
    </source>
</evidence>
<feature type="domain" description="SHOCT" evidence="2">
    <location>
        <begin position="51"/>
        <end position="71"/>
    </location>
</feature>
<evidence type="ECO:0000259" key="2">
    <source>
        <dbReference type="Pfam" id="PF09851"/>
    </source>
</evidence>
<accession>A0ABP8KLJ2</accession>
<keyword evidence="1" id="KW-0812">Transmembrane</keyword>
<keyword evidence="1" id="KW-1133">Transmembrane helix</keyword>
<keyword evidence="1" id="KW-0472">Membrane</keyword>
<evidence type="ECO:0000256" key="1">
    <source>
        <dbReference type="SAM" id="Phobius"/>
    </source>
</evidence>
<protein>
    <submittedName>
        <fullName evidence="3">SHOCT domain-containing protein</fullName>
    </submittedName>
</protein>
<feature type="transmembrane region" description="Helical" evidence="1">
    <location>
        <begin position="12"/>
        <end position="34"/>
    </location>
</feature>
<sequence length="80" mass="8906">MMWGNGMGWGAWVLMALTTVGFWALVVFGIVALFRGTGGAGPRDRDPERSARQILDERFARGEIDAEEYHSRQSLLPPAR</sequence>
<proteinExistence type="predicted"/>
<dbReference type="Pfam" id="PF09851">
    <property type="entry name" value="SHOCT"/>
    <property type="match status" value="1"/>
</dbReference>
<gene>
    <name evidence="3" type="ORF">GCM10023168_28150</name>
</gene>
<dbReference type="EMBL" id="BAABGM010000016">
    <property type="protein sequence ID" value="GAA4409405.1"/>
    <property type="molecule type" value="Genomic_DNA"/>
</dbReference>
<dbReference type="RefSeq" id="WP_345207071.1">
    <property type="nucleotide sequence ID" value="NZ_BAABGM010000016.1"/>
</dbReference>
<dbReference type="InterPro" id="IPR018649">
    <property type="entry name" value="SHOCT"/>
</dbReference>
<evidence type="ECO:0000313" key="4">
    <source>
        <dbReference type="Proteomes" id="UP001500945"/>
    </source>
</evidence>
<dbReference type="Proteomes" id="UP001500945">
    <property type="component" value="Unassembled WGS sequence"/>
</dbReference>
<comment type="caution">
    <text evidence="3">The sequence shown here is derived from an EMBL/GenBank/DDBJ whole genome shotgun (WGS) entry which is preliminary data.</text>
</comment>
<reference evidence="4" key="1">
    <citation type="journal article" date="2019" name="Int. J. Syst. Evol. Microbiol.">
        <title>The Global Catalogue of Microorganisms (GCM) 10K type strain sequencing project: providing services to taxonomists for standard genome sequencing and annotation.</title>
        <authorList>
            <consortium name="The Broad Institute Genomics Platform"/>
            <consortium name="The Broad Institute Genome Sequencing Center for Infectious Disease"/>
            <person name="Wu L."/>
            <person name="Ma J."/>
        </authorList>
    </citation>
    <scope>NUCLEOTIDE SEQUENCE [LARGE SCALE GENOMIC DNA]</scope>
    <source>
        <strain evidence="4">JCM 17809</strain>
    </source>
</reference>
<keyword evidence="4" id="KW-1185">Reference proteome</keyword>
<name>A0ABP8KLJ2_9MICO</name>